<proteinExistence type="predicted"/>
<dbReference type="GO" id="GO:0008270">
    <property type="term" value="F:zinc ion binding"/>
    <property type="evidence" value="ECO:0007669"/>
    <property type="project" value="InterPro"/>
</dbReference>
<dbReference type="AlphaFoldDB" id="A0A2I2G3I2"/>
<keyword evidence="9" id="KW-1185">Reference proteome</keyword>
<dbReference type="SUPFAM" id="SSF57701">
    <property type="entry name" value="Zn2/Cys6 DNA-binding domain"/>
    <property type="match status" value="1"/>
</dbReference>
<dbReference type="Proteomes" id="UP000234275">
    <property type="component" value="Unassembled WGS sequence"/>
</dbReference>
<organism evidence="8 9">
    <name type="scientific">Aspergillus steynii IBT 23096</name>
    <dbReference type="NCBI Taxonomy" id="1392250"/>
    <lineage>
        <taxon>Eukaryota</taxon>
        <taxon>Fungi</taxon>
        <taxon>Dikarya</taxon>
        <taxon>Ascomycota</taxon>
        <taxon>Pezizomycotina</taxon>
        <taxon>Eurotiomycetes</taxon>
        <taxon>Eurotiomycetidae</taxon>
        <taxon>Eurotiales</taxon>
        <taxon>Aspergillaceae</taxon>
        <taxon>Aspergillus</taxon>
        <taxon>Aspergillus subgen. Circumdati</taxon>
    </lineage>
</organism>
<keyword evidence="4" id="KW-0804">Transcription</keyword>
<dbReference type="OrthoDB" id="2534600at2759"/>
<dbReference type="GeneID" id="36561246"/>
<dbReference type="GO" id="GO:0000981">
    <property type="term" value="F:DNA-binding transcription factor activity, RNA polymerase II-specific"/>
    <property type="evidence" value="ECO:0007669"/>
    <property type="project" value="InterPro"/>
</dbReference>
<protein>
    <recommendedName>
        <fullName evidence="7">Zn(2)-C6 fungal-type domain-containing protein</fullName>
    </recommendedName>
</protein>
<dbReference type="CDD" id="cd00067">
    <property type="entry name" value="GAL4"/>
    <property type="match status" value="1"/>
</dbReference>
<dbReference type="SMART" id="SM00066">
    <property type="entry name" value="GAL4"/>
    <property type="match status" value="1"/>
</dbReference>
<evidence type="ECO:0000313" key="9">
    <source>
        <dbReference type="Proteomes" id="UP000234275"/>
    </source>
</evidence>
<evidence type="ECO:0000256" key="1">
    <source>
        <dbReference type="ARBA" id="ARBA00022723"/>
    </source>
</evidence>
<sequence length="680" mass="77435">MSDSERRSKRQRISQACDYCRKRKSKCDGAQPVCSVCRLFDKPCAYGNAKKRGLQTGYVRGLESLLGLMIQDVPQSEMSVRSRLRNQYLGCSFVEGEFLDHTTDLWRRSDLAKDLDHLLNSNDTESDQGELQQISSLPPLSVSHEEEEPVARQDTTIEPPAQSETVGVNNPPPQNWNFLEGFPDGVSDLVDRYFQATQCWFPIVERRDILRTLYEDNEKDTVHPDNSLDEGHRLCVWSMITFSSQAETDVSIVSRCPSSWQIQSHLWERLMTTHRSFGIGHIQATLIMALCEIQRAAFTSAGILAAQAYRMLMGTVEQESSKHDRRPHVFQGCLVLDTIISALQGKVPLLSRMASRGLPKVDENALEEWEPWTSPVHDELTAARTNRHPLRVLSSFNMIRLLIEKLSMILESPMELQVLSHHASDLQIWYSNVKRQHQLNDRSTPPILVLHLTWNFTFLILFRQMRHIERQWIPLVQQAVRSISQIGARYLQLTHILPYNPLLLIFGLQAERTLQKISQQTMEPGDSADYVQLKRNLEALNCTVKNATSGNPQKVQLDKPMTEMITPSQPNIETNPQFGKSTEVIWSESESNMLLSPMSTEILTQQPEVRQHNGLNSSAYSQAMLNDSDQFDDIFDEMLSFIPSRRDNDDATTFAQNLGFLSTDLDLELPTVSDPDKNGP</sequence>
<dbReference type="EMBL" id="MSFO01000006">
    <property type="protein sequence ID" value="PLB47433.1"/>
    <property type="molecule type" value="Genomic_DNA"/>
</dbReference>
<dbReference type="VEuPathDB" id="FungiDB:P170DRAFT_478281"/>
<keyword evidence="5" id="KW-0539">Nucleus</keyword>
<dbReference type="InterPro" id="IPR007219">
    <property type="entry name" value="XnlR_reg_dom"/>
</dbReference>
<evidence type="ECO:0000256" key="4">
    <source>
        <dbReference type="ARBA" id="ARBA00023163"/>
    </source>
</evidence>
<evidence type="ECO:0000256" key="5">
    <source>
        <dbReference type="ARBA" id="ARBA00023242"/>
    </source>
</evidence>
<dbReference type="GO" id="GO:0003677">
    <property type="term" value="F:DNA binding"/>
    <property type="evidence" value="ECO:0007669"/>
    <property type="project" value="UniProtKB-KW"/>
</dbReference>
<dbReference type="PROSITE" id="PS50048">
    <property type="entry name" value="ZN2_CY6_FUNGAL_2"/>
    <property type="match status" value="1"/>
</dbReference>
<accession>A0A2I2G3I2</accession>
<dbReference type="STRING" id="1392250.A0A2I2G3I2"/>
<dbReference type="Pfam" id="PF04082">
    <property type="entry name" value="Fungal_trans"/>
    <property type="match status" value="1"/>
</dbReference>
<dbReference type="CDD" id="cd12148">
    <property type="entry name" value="fungal_TF_MHR"/>
    <property type="match status" value="1"/>
</dbReference>
<reference evidence="8 9" key="1">
    <citation type="submission" date="2016-12" db="EMBL/GenBank/DDBJ databases">
        <title>The genomes of Aspergillus section Nigri reveals drivers in fungal speciation.</title>
        <authorList>
            <consortium name="DOE Joint Genome Institute"/>
            <person name="Vesth T.C."/>
            <person name="Nybo J."/>
            <person name="Theobald S."/>
            <person name="Brandl J."/>
            <person name="Frisvad J.C."/>
            <person name="Nielsen K.F."/>
            <person name="Lyhne E.K."/>
            <person name="Kogle M.E."/>
            <person name="Kuo A."/>
            <person name="Riley R."/>
            <person name="Clum A."/>
            <person name="Nolan M."/>
            <person name="Lipzen A."/>
            <person name="Salamov A."/>
            <person name="Henrissat B."/>
            <person name="Wiebenga A."/>
            <person name="De Vries R.P."/>
            <person name="Grigoriev I.V."/>
            <person name="Mortensen U.H."/>
            <person name="Andersen M.R."/>
            <person name="Baker S.E."/>
        </authorList>
    </citation>
    <scope>NUCLEOTIDE SEQUENCE [LARGE SCALE GENOMIC DNA]</scope>
    <source>
        <strain evidence="8 9">IBT 23096</strain>
    </source>
</reference>
<dbReference type="PANTHER" id="PTHR47655">
    <property type="entry name" value="QUINIC ACID UTILIZATION ACTIVATOR"/>
    <property type="match status" value="1"/>
</dbReference>
<evidence type="ECO:0000259" key="7">
    <source>
        <dbReference type="PROSITE" id="PS50048"/>
    </source>
</evidence>
<comment type="caution">
    <text evidence="8">The sequence shown here is derived from an EMBL/GenBank/DDBJ whole genome shotgun (WGS) entry which is preliminary data.</text>
</comment>
<keyword evidence="1" id="KW-0479">Metal-binding</keyword>
<evidence type="ECO:0000256" key="2">
    <source>
        <dbReference type="ARBA" id="ARBA00023015"/>
    </source>
</evidence>
<dbReference type="GO" id="GO:0045944">
    <property type="term" value="P:positive regulation of transcription by RNA polymerase II"/>
    <property type="evidence" value="ECO:0007669"/>
    <property type="project" value="TreeGrafter"/>
</dbReference>
<gene>
    <name evidence="8" type="ORF">P170DRAFT_478281</name>
</gene>
<evidence type="ECO:0000313" key="8">
    <source>
        <dbReference type="EMBL" id="PLB47433.1"/>
    </source>
</evidence>
<evidence type="ECO:0000256" key="6">
    <source>
        <dbReference type="SAM" id="MobiDB-lite"/>
    </source>
</evidence>
<dbReference type="PROSITE" id="PS00463">
    <property type="entry name" value="ZN2_CY6_FUNGAL_1"/>
    <property type="match status" value="1"/>
</dbReference>
<feature type="region of interest" description="Disordered" evidence="6">
    <location>
        <begin position="138"/>
        <end position="174"/>
    </location>
</feature>
<dbReference type="RefSeq" id="XP_024702735.1">
    <property type="nucleotide sequence ID" value="XM_024853548.1"/>
</dbReference>
<feature type="domain" description="Zn(2)-C6 fungal-type" evidence="7">
    <location>
        <begin position="16"/>
        <end position="46"/>
    </location>
</feature>
<dbReference type="Pfam" id="PF00172">
    <property type="entry name" value="Zn_clus"/>
    <property type="match status" value="1"/>
</dbReference>
<keyword evidence="2" id="KW-0805">Transcription regulation</keyword>
<dbReference type="Gene3D" id="4.10.240.10">
    <property type="entry name" value="Zn(2)-C6 fungal-type DNA-binding domain"/>
    <property type="match status" value="1"/>
</dbReference>
<name>A0A2I2G3I2_9EURO</name>
<evidence type="ECO:0000256" key="3">
    <source>
        <dbReference type="ARBA" id="ARBA00023125"/>
    </source>
</evidence>
<dbReference type="InterPro" id="IPR052783">
    <property type="entry name" value="Metabolic/Drug-Res_Regulator"/>
</dbReference>
<dbReference type="PANTHER" id="PTHR47655:SF2">
    <property type="entry name" value="QUINIC ACID UTILIZATION ACTIVATOR"/>
    <property type="match status" value="1"/>
</dbReference>
<keyword evidence="3" id="KW-0238">DNA-binding</keyword>
<dbReference type="InterPro" id="IPR001138">
    <property type="entry name" value="Zn2Cys6_DnaBD"/>
</dbReference>
<dbReference type="InterPro" id="IPR036864">
    <property type="entry name" value="Zn2-C6_fun-type_DNA-bd_sf"/>
</dbReference>